<evidence type="ECO:0000256" key="2">
    <source>
        <dbReference type="ARBA" id="ARBA00022475"/>
    </source>
</evidence>
<evidence type="ECO:0000313" key="13">
    <source>
        <dbReference type="Proteomes" id="UP000017090"/>
    </source>
</evidence>
<feature type="coiled-coil region" evidence="8">
    <location>
        <begin position="58"/>
        <end position="85"/>
    </location>
</feature>
<evidence type="ECO:0000256" key="8">
    <source>
        <dbReference type="SAM" id="Coils"/>
    </source>
</evidence>
<dbReference type="InterPro" id="IPR013685">
    <property type="entry name" value="POTRA_FtsQ_type"/>
</dbReference>
<gene>
    <name evidence="12" type="ORF">HMPREF1250_1709</name>
</gene>
<evidence type="ECO:0000256" key="6">
    <source>
        <dbReference type="ARBA" id="ARBA00023136"/>
    </source>
</evidence>
<reference evidence="12 13" key="1">
    <citation type="submission" date="2013-09" db="EMBL/GenBank/DDBJ databases">
        <authorList>
            <person name="Durkin A.S."/>
            <person name="Haft D.R."/>
            <person name="McCorrison J."/>
            <person name="Torralba M."/>
            <person name="Gillis M."/>
            <person name="Haft D.H."/>
            <person name="Methe B."/>
            <person name="Sutton G."/>
            <person name="Nelson K.E."/>
        </authorList>
    </citation>
    <scope>NUCLEOTIDE SEQUENCE [LARGE SCALE GENOMIC DNA]</scope>
    <source>
        <strain evidence="12 13">BV3C16-1</strain>
    </source>
</reference>
<evidence type="ECO:0000256" key="10">
    <source>
        <dbReference type="SAM" id="Phobius"/>
    </source>
</evidence>
<sequence length="312" mass="34425">MMTKEKFIPPEGETTLYDDVNRPGADETGRYIRLDADAQAVYTVDDDGQSPMSTEALQRIARRKAKNLQKKQRQQQRRLRRRRRLRVFAAVCGVFFLWLILRLAPVPFGAVIVDGNETMSFAEVYRAAGVGEPVNTVKLSVSDMAARLRKDLRVGDVKITREFPAVIHIDMKERKAAAVLTTMYGFAAVDATGTVIAVEPQIKGFSAPLMTGKKIDTLLLGDVIGEPEIVNAIQYLQALSPEVTEEIVEINVGNPADIIAYTKDSVSIHLGTGDNPVERAALTMELLQEVTDNKLSVQYINADPAAPLVKTK</sequence>
<accession>U7UFI7</accession>
<dbReference type="PANTHER" id="PTHR37820">
    <property type="entry name" value="CELL DIVISION PROTEIN DIVIB"/>
    <property type="match status" value="1"/>
</dbReference>
<dbReference type="eggNOG" id="COG1589">
    <property type="taxonomic scope" value="Bacteria"/>
</dbReference>
<evidence type="ECO:0000256" key="4">
    <source>
        <dbReference type="ARBA" id="ARBA00022692"/>
    </source>
</evidence>
<evidence type="ECO:0000313" key="12">
    <source>
        <dbReference type="EMBL" id="ERT57213.1"/>
    </source>
</evidence>
<keyword evidence="5 10" id="KW-1133">Transmembrane helix</keyword>
<dbReference type="PROSITE" id="PS51779">
    <property type="entry name" value="POTRA"/>
    <property type="match status" value="1"/>
</dbReference>
<evidence type="ECO:0000256" key="1">
    <source>
        <dbReference type="ARBA" id="ARBA00004370"/>
    </source>
</evidence>
<dbReference type="PATRIC" id="fig|1111454.3.peg.1999"/>
<dbReference type="InterPro" id="IPR005548">
    <property type="entry name" value="Cell_div_FtsQ/DivIB_C"/>
</dbReference>
<keyword evidence="13" id="KW-1185">Reference proteome</keyword>
<dbReference type="EMBL" id="AWXA01000053">
    <property type="protein sequence ID" value="ERT57213.1"/>
    <property type="molecule type" value="Genomic_DNA"/>
</dbReference>
<evidence type="ECO:0000256" key="9">
    <source>
        <dbReference type="SAM" id="MobiDB-lite"/>
    </source>
</evidence>
<keyword evidence="6 10" id="KW-0472">Membrane</keyword>
<comment type="subcellular location">
    <subcellularLocation>
        <location evidence="1">Membrane</location>
    </subcellularLocation>
</comment>
<keyword evidence="8" id="KW-0175">Coiled coil</keyword>
<proteinExistence type="predicted"/>
<comment type="caution">
    <text evidence="12">The sequence shown here is derived from an EMBL/GenBank/DDBJ whole genome shotgun (WGS) entry which is preliminary data.</text>
</comment>
<organism evidence="12 13">
    <name type="scientific">Megasphaera vaginalis</name>
    <name type="common">ex Srinivasan et al. 2021</name>
    <dbReference type="NCBI Taxonomy" id="1111454"/>
    <lineage>
        <taxon>Bacteria</taxon>
        <taxon>Bacillati</taxon>
        <taxon>Bacillota</taxon>
        <taxon>Negativicutes</taxon>
        <taxon>Veillonellales</taxon>
        <taxon>Veillonellaceae</taxon>
        <taxon>Megasphaera</taxon>
    </lineage>
</organism>
<dbReference type="InterPro" id="IPR034746">
    <property type="entry name" value="POTRA"/>
</dbReference>
<keyword evidence="2" id="KW-1003">Cell membrane</keyword>
<evidence type="ECO:0000259" key="11">
    <source>
        <dbReference type="PROSITE" id="PS51779"/>
    </source>
</evidence>
<dbReference type="RefSeq" id="WP_023054519.1">
    <property type="nucleotide sequence ID" value="NZ_AWXA01000053.1"/>
</dbReference>
<keyword evidence="4 10" id="KW-0812">Transmembrane</keyword>
<protein>
    <submittedName>
        <fullName evidence="12">POTRA domain protein, FtsQ-type</fullName>
    </submittedName>
</protein>
<evidence type="ECO:0000256" key="7">
    <source>
        <dbReference type="ARBA" id="ARBA00023306"/>
    </source>
</evidence>
<dbReference type="Pfam" id="PF08478">
    <property type="entry name" value="POTRA_1"/>
    <property type="match status" value="1"/>
</dbReference>
<evidence type="ECO:0000256" key="3">
    <source>
        <dbReference type="ARBA" id="ARBA00022618"/>
    </source>
</evidence>
<dbReference type="Proteomes" id="UP000017090">
    <property type="component" value="Unassembled WGS sequence"/>
</dbReference>
<dbReference type="PANTHER" id="PTHR37820:SF1">
    <property type="entry name" value="CELL DIVISION PROTEIN FTSQ"/>
    <property type="match status" value="1"/>
</dbReference>
<keyword evidence="3" id="KW-0132">Cell division</keyword>
<feature type="domain" description="POTRA" evidence="11">
    <location>
        <begin position="106"/>
        <end position="174"/>
    </location>
</feature>
<feature type="region of interest" description="Disordered" evidence="9">
    <location>
        <begin position="1"/>
        <end position="20"/>
    </location>
</feature>
<dbReference type="GO" id="GO:0005886">
    <property type="term" value="C:plasma membrane"/>
    <property type="evidence" value="ECO:0007669"/>
    <property type="project" value="TreeGrafter"/>
</dbReference>
<dbReference type="GO" id="GO:0051301">
    <property type="term" value="P:cell division"/>
    <property type="evidence" value="ECO:0007669"/>
    <property type="project" value="UniProtKB-KW"/>
</dbReference>
<dbReference type="InterPro" id="IPR050487">
    <property type="entry name" value="FtsQ_DivIB"/>
</dbReference>
<feature type="transmembrane region" description="Helical" evidence="10">
    <location>
        <begin position="85"/>
        <end position="104"/>
    </location>
</feature>
<dbReference type="Pfam" id="PF03799">
    <property type="entry name" value="FtsQ_DivIB_C"/>
    <property type="match status" value="1"/>
</dbReference>
<dbReference type="AlphaFoldDB" id="U7UFI7"/>
<evidence type="ECO:0000256" key="5">
    <source>
        <dbReference type="ARBA" id="ARBA00022989"/>
    </source>
</evidence>
<name>U7UFI7_9FIRM</name>
<dbReference type="STRING" id="1111454.HMPREF1250_1709"/>
<keyword evidence="7" id="KW-0131">Cell cycle</keyword>